<evidence type="ECO:0000256" key="6">
    <source>
        <dbReference type="ARBA" id="ARBA00022801"/>
    </source>
</evidence>
<keyword evidence="7" id="KW-0511">Multifunctional enzyme</keyword>
<proteinExistence type="inferred from homology"/>
<dbReference type="UniPathway" id="UPA00074">
    <property type="reaction ID" value="UER00133"/>
</dbReference>
<reference evidence="9" key="1">
    <citation type="submission" date="2018-05" db="EMBL/GenBank/DDBJ databases">
        <authorList>
            <person name="Lanie J.A."/>
            <person name="Ng W.-L."/>
            <person name="Kazmierczak K.M."/>
            <person name="Andrzejewski T.M."/>
            <person name="Davidsen T.M."/>
            <person name="Wayne K.J."/>
            <person name="Tettelin H."/>
            <person name="Glass J.I."/>
            <person name="Rusch D."/>
            <person name="Podicherti R."/>
            <person name="Tsui H.-C.T."/>
            <person name="Winkler M.E."/>
        </authorList>
    </citation>
    <scope>NUCLEOTIDE SEQUENCE</scope>
</reference>
<dbReference type="GO" id="GO:0004643">
    <property type="term" value="F:phosphoribosylaminoimidazolecarboxamide formyltransferase activity"/>
    <property type="evidence" value="ECO:0007669"/>
    <property type="project" value="InterPro"/>
</dbReference>
<dbReference type="EMBL" id="UINC01011934">
    <property type="protein sequence ID" value="SVA52377.1"/>
    <property type="molecule type" value="Genomic_DNA"/>
</dbReference>
<dbReference type="PROSITE" id="PS51855">
    <property type="entry name" value="MGS"/>
    <property type="match status" value="1"/>
</dbReference>
<dbReference type="FunFam" id="3.40.50.1380:FF:000001">
    <property type="entry name" value="Bifunctional purine biosynthesis protein PurH"/>
    <property type="match status" value="1"/>
</dbReference>
<comment type="pathway">
    <text evidence="2">Purine metabolism; IMP biosynthesis via de novo pathway; 5-formamido-1-(5-phospho-D-ribosyl)imidazole-4-carboxamide from 5-amino-1-(5-phospho-D-ribosyl)imidazole-4-carboxamide (10-formyl THF route): step 1/1.</text>
</comment>
<dbReference type="SUPFAM" id="SSF53927">
    <property type="entry name" value="Cytidine deaminase-like"/>
    <property type="match status" value="1"/>
</dbReference>
<dbReference type="PANTHER" id="PTHR11692:SF0">
    <property type="entry name" value="BIFUNCTIONAL PURINE BIOSYNTHESIS PROTEIN ATIC"/>
    <property type="match status" value="1"/>
</dbReference>
<evidence type="ECO:0000256" key="4">
    <source>
        <dbReference type="ARBA" id="ARBA00022679"/>
    </source>
</evidence>
<evidence type="ECO:0000256" key="1">
    <source>
        <dbReference type="ARBA" id="ARBA00004844"/>
    </source>
</evidence>
<dbReference type="InterPro" id="IPR016193">
    <property type="entry name" value="Cytidine_deaminase-like"/>
</dbReference>
<dbReference type="InterPro" id="IPR002695">
    <property type="entry name" value="PurH-like"/>
</dbReference>
<dbReference type="CDD" id="cd01421">
    <property type="entry name" value="IMPCH"/>
    <property type="match status" value="1"/>
</dbReference>
<keyword evidence="6" id="KW-0378">Hydrolase</keyword>
<dbReference type="Pfam" id="PF01808">
    <property type="entry name" value="AICARFT_IMPCHas"/>
    <property type="match status" value="1"/>
</dbReference>
<accession>A0A381WKA0</accession>
<comment type="pathway">
    <text evidence="1">Purine metabolism; IMP biosynthesis via de novo pathway; IMP from 5-formamido-1-(5-phospho-D-ribosyl)imidazole-4-carboxamide: step 1/1.</text>
</comment>
<dbReference type="Gene3D" id="3.40.50.1380">
    <property type="entry name" value="Methylglyoxal synthase-like domain"/>
    <property type="match status" value="1"/>
</dbReference>
<evidence type="ECO:0000313" key="9">
    <source>
        <dbReference type="EMBL" id="SVA52377.1"/>
    </source>
</evidence>
<feature type="domain" description="MGS-like" evidence="8">
    <location>
        <begin position="1"/>
        <end position="147"/>
    </location>
</feature>
<dbReference type="Gene3D" id="3.40.140.20">
    <property type="match status" value="1"/>
</dbReference>
<dbReference type="GO" id="GO:0003937">
    <property type="term" value="F:IMP cyclohydrolase activity"/>
    <property type="evidence" value="ECO:0007669"/>
    <property type="project" value="InterPro"/>
</dbReference>
<dbReference type="SUPFAM" id="SSF52335">
    <property type="entry name" value="Methylglyoxal synthase-like"/>
    <property type="match status" value="1"/>
</dbReference>
<gene>
    <name evidence="9" type="ORF">METZ01_LOCUS105231</name>
</gene>
<feature type="non-terminal residue" evidence="9">
    <location>
        <position position="337"/>
    </location>
</feature>
<dbReference type="Pfam" id="PF02142">
    <property type="entry name" value="MGS"/>
    <property type="match status" value="1"/>
</dbReference>
<keyword evidence="4" id="KW-0808">Transferase</keyword>
<keyword evidence="5" id="KW-0658">Purine biosynthesis</keyword>
<dbReference type="GO" id="GO:0006189">
    <property type="term" value="P:'de novo' IMP biosynthetic process"/>
    <property type="evidence" value="ECO:0007669"/>
    <property type="project" value="UniProtKB-UniPathway"/>
</dbReference>
<dbReference type="SMART" id="SM00851">
    <property type="entry name" value="MGS"/>
    <property type="match status" value="1"/>
</dbReference>
<evidence type="ECO:0000256" key="5">
    <source>
        <dbReference type="ARBA" id="ARBA00022755"/>
    </source>
</evidence>
<evidence type="ECO:0000256" key="2">
    <source>
        <dbReference type="ARBA" id="ARBA00004954"/>
    </source>
</evidence>
<dbReference type="InterPro" id="IPR011607">
    <property type="entry name" value="MGS-like_dom"/>
</dbReference>
<dbReference type="PANTHER" id="PTHR11692">
    <property type="entry name" value="BIFUNCTIONAL PURINE BIOSYNTHESIS PROTEIN PURH"/>
    <property type="match status" value="1"/>
</dbReference>
<dbReference type="GO" id="GO:0005829">
    <property type="term" value="C:cytosol"/>
    <property type="evidence" value="ECO:0007669"/>
    <property type="project" value="TreeGrafter"/>
</dbReference>
<dbReference type="AlphaFoldDB" id="A0A381WKA0"/>
<protein>
    <recommendedName>
        <fullName evidence="8">MGS-like domain-containing protein</fullName>
    </recommendedName>
</protein>
<comment type="similarity">
    <text evidence="3">Belongs to the PurH family.</text>
</comment>
<organism evidence="9">
    <name type="scientific">marine metagenome</name>
    <dbReference type="NCBI Taxonomy" id="408172"/>
    <lineage>
        <taxon>unclassified sequences</taxon>
        <taxon>metagenomes</taxon>
        <taxon>ecological metagenomes</taxon>
    </lineage>
</organism>
<dbReference type="InterPro" id="IPR036914">
    <property type="entry name" value="MGS-like_dom_sf"/>
</dbReference>
<sequence length="337" mass="35666">MASPRALLSVWDKSGIETLGRALAGMGWELLSTGGTARSLREAGLEVTEVSEVTGHPEVFDGRVKTLHPAVHGGILARREREDDMSALGELGYLPIDLVCINLYPFEAVAARDPPAPIDELVEMIDIGGPTMIRSAAKNHQDVLVLTHSDQYPGVLDSLATADGSPSGVSREVREGLALAAYQRTAAYDAAVSNELESRFADTDVPSRIHVASGQGTGLRYGENPHQPAAFYPTASGPVGLAAAVQHAGKELSFNNYLDLDGALRLVRSLYVTCASEPHGCIIVKHSNPCGVAVDTTQVGAWENALASDPESAFGCVIAFTKPIEKDTAEAIGDHFL</sequence>
<dbReference type="InterPro" id="IPR024051">
    <property type="entry name" value="AICAR_Tfase_dup_dom_sf"/>
</dbReference>
<evidence type="ECO:0000256" key="3">
    <source>
        <dbReference type="ARBA" id="ARBA00007667"/>
    </source>
</evidence>
<evidence type="ECO:0000259" key="8">
    <source>
        <dbReference type="PROSITE" id="PS51855"/>
    </source>
</evidence>
<evidence type="ECO:0000256" key="7">
    <source>
        <dbReference type="ARBA" id="ARBA00023268"/>
    </source>
</evidence>
<dbReference type="SMART" id="SM00798">
    <property type="entry name" value="AICARFT_IMPCHas"/>
    <property type="match status" value="1"/>
</dbReference>
<name>A0A381WKA0_9ZZZZ</name>